<dbReference type="AlphaFoldDB" id="A0A921H6M4"/>
<dbReference type="GO" id="GO:0016989">
    <property type="term" value="F:sigma factor antagonist activity"/>
    <property type="evidence" value="ECO:0007669"/>
    <property type="project" value="TreeGrafter"/>
</dbReference>
<accession>A0A921H6M4</accession>
<name>A0A921H6M4_9BACT</name>
<feature type="transmembrane region" description="Helical" evidence="1">
    <location>
        <begin position="70"/>
        <end position="89"/>
    </location>
</feature>
<dbReference type="PANTHER" id="PTHR30273">
    <property type="entry name" value="PERIPLASMIC SIGNAL SENSOR AND SIGMA FACTOR ACTIVATOR FECR-RELATED"/>
    <property type="match status" value="1"/>
</dbReference>
<dbReference type="PANTHER" id="PTHR30273:SF2">
    <property type="entry name" value="PROTEIN FECR"/>
    <property type="match status" value="1"/>
</dbReference>
<dbReference type="FunFam" id="2.60.120.1440:FF:000001">
    <property type="entry name" value="Putative anti-sigma factor"/>
    <property type="match status" value="1"/>
</dbReference>
<sequence>MTNNLTEEEKEELHSWKESNETNRLLFEKLTSNKTFIAKREMYRHVNTQHALKTFLQHTRKRRLSLHLKIVCRYAAIIIVLFTIGLILYPKKQAIETTSEKIETGSPKAVLLVSGGKSIQLQTQEHTTNELPSYVQIVDSNSQLIYNKKQDITTPKEYHELQVSRGGEYKLTLPDGTFVYLNSASTLKYPTCFDPDKREVHLSGEAYFEVAKDPNKPFYVITDNIQIKVYGTTFNVNTHDPDYTSTVLVQGKVGVSIVGKKEEIILNPSQLALFDKKQHKIDIQNINPQQYIAWKDGLFVFEEEPLEKIMDKLALWYDCQVFYTNQESRNIRFTGYLKRYEQIDKILKAIGSTVSVSFEIKGKTILVTSNEMK</sequence>
<dbReference type="Pfam" id="PF04773">
    <property type="entry name" value="FecR"/>
    <property type="match status" value="1"/>
</dbReference>
<evidence type="ECO:0000313" key="5">
    <source>
        <dbReference type="Proteomes" id="UP000742098"/>
    </source>
</evidence>
<organism evidence="4 5">
    <name type="scientific">Butyricimonas virosa</name>
    <dbReference type="NCBI Taxonomy" id="544645"/>
    <lineage>
        <taxon>Bacteria</taxon>
        <taxon>Pseudomonadati</taxon>
        <taxon>Bacteroidota</taxon>
        <taxon>Bacteroidia</taxon>
        <taxon>Bacteroidales</taxon>
        <taxon>Odoribacteraceae</taxon>
        <taxon>Butyricimonas</taxon>
    </lineage>
</organism>
<feature type="domain" description="Protein FecR C-terminal" evidence="3">
    <location>
        <begin position="299"/>
        <end position="367"/>
    </location>
</feature>
<feature type="domain" description="FecR protein" evidence="2">
    <location>
        <begin position="162"/>
        <end position="253"/>
    </location>
</feature>
<keyword evidence="1" id="KW-0812">Transmembrane</keyword>
<dbReference type="EMBL" id="DYVS01000301">
    <property type="protein sequence ID" value="HJF72239.1"/>
    <property type="molecule type" value="Genomic_DNA"/>
</dbReference>
<protein>
    <submittedName>
        <fullName evidence="4">DUF4974 domain-containing protein</fullName>
    </submittedName>
</protein>
<evidence type="ECO:0000259" key="2">
    <source>
        <dbReference type="Pfam" id="PF04773"/>
    </source>
</evidence>
<evidence type="ECO:0000313" key="4">
    <source>
        <dbReference type="EMBL" id="HJF72239.1"/>
    </source>
</evidence>
<dbReference type="Gene3D" id="3.55.50.30">
    <property type="match status" value="1"/>
</dbReference>
<dbReference type="PIRSF" id="PIRSF018266">
    <property type="entry name" value="FecR"/>
    <property type="match status" value="1"/>
</dbReference>
<dbReference type="InterPro" id="IPR006860">
    <property type="entry name" value="FecR"/>
</dbReference>
<dbReference type="Pfam" id="PF16344">
    <property type="entry name" value="FecR_C"/>
    <property type="match status" value="1"/>
</dbReference>
<dbReference type="Proteomes" id="UP000742098">
    <property type="component" value="Unassembled WGS sequence"/>
</dbReference>
<evidence type="ECO:0000259" key="3">
    <source>
        <dbReference type="Pfam" id="PF16344"/>
    </source>
</evidence>
<reference evidence="4" key="2">
    <citation type="submission" date="2021-09" db="EMBL/GenBank/DDBJ databases">
        <authorList>
            <person name="Gilroy R."/>
        </authorList>
    </citation>
    <scope>NUCLEOTIDE SEQUENCE</scope>
    <source>
        <strain evidence="4">6966</strain>
    </source>
</reference>
<dbReference type="InterPro" id="IPR032508">
    <property type="entry name" value="FecR_C"/>
</dbReference>
<evidence type="ECO:0000256" key="1">
    <source>
        <dbReference type="SAM" id="Phobius"/>
    </source>
</evidence>
<keyword evidence="1" id="KW-1133">Transmembrane helix</keyword>
<gene>
    <name evidence="4" type="ORF">K8V05_15935</name>
</gene>
<proteinExistence type="predicted"/>
<reference evidence="4" key="1">
    <citation type="journal article" date="2021" name="PeerJ">
        <title>Extensive microbial diversity within the chicken gut microbiome revealed by metagenomics and culture.</title>
        <authorList>
            <person name="Gilroy R."/>
            <person name="Ravi A."/>
            <person name="Getino M."/>
            <person name="Pursley I."/>
            <person name="Horton D.L."/>
            <person name="Alikhan N.F."/>
            <person name="Baker D."/>
            <person name="Gharbi K."/>
            <person name="Hall N."/>
            <person name="Watson M."/>
            <person name="Adriaenssens E.M."/>
            <person name="Foster-Nyarko E."/>
            <person name="Jarju S."/>
            <person name="Secka A."/>
            <person name="Antonio M."/>
            <person name="Oren A."/>
            <person name="Chaudhuri R.R."/>
            <person name="La Ragione R."/>
            <person name="Hildebrand F."/>
            <person name="Pallen M.J."/>
        </authorList>
    </citation>
    <scope>NUCLEOTIDE SEQUENCE</scope>
    <source>
        <strain evidence="4">6966</strain>
    </source>
</reference>
<comment type="caution">
    <text evidence="4">The sequence shown here is derived from an EMBL/GenBank/DDBJ whole genome shotgun (WGS) entry which is preliminary data.</text>
</comment>
<dbReference type="Gene3D" id="2.60.120.1440">
    <property type="match status" value="1"/>
</dbReference>
<dbReference type="InterPro" id="IPR012373">
    <property type="entry name" value="Ferrdict_sens_TM"/>
</dbReference>
<keyword evidence="1" id="KW-0472">Membrane</keyword>